<feature type="domain" description="Secretin/TonB short N-terminal" evidence="8">
    <location>
        <begin position="36"/>
        <end position="87"/>
    </location>
</feature>
<comment type="subcellular location">
    <subcellularLocation>
        <location evidence="1 7">Cell outer membrane</location>
        <topology evidence="1 7">Multi-pass membrane protein</topology>
    </subcellularLocation>
</comment>
<dbReference type="SMART" id="SM00965">
    <property type="entry name" value="STN"/>
    <property type="match status" value="1"/>
</dbReference>
<dbReference type="GO" id="GO:0009279">
    <property type="term" value="C:cell outer membrane"/>
    <property type="evidence" value="ECO:0007669"/>
    <property type="project" value="UniProtKB-SubCell"/>
</dbReference>
<dbReference type="NCBIfam" id="TIGR04057">
    <property type="entry name" value="SusC_RagA_signa"/>
    <property type="match status" value="1"/>
</dbReference>
<dbReference type="InterPro" id="IPR008969">
    <property type="entry name" value="CarboxyPept-like_regulatory"/>
</dbReference>
<dbReference type="SUPFAM" id="SSF56935">
    <property type="entry name" value="Porins"/>
    <property type="match status" value="1"/>
</dbReference>
<dbReference type="Pfam" id="PF07715">
    <property type="entry name" value="Plug"/>
    <property type="match status" value="1"/>
</dbReference>
<dbReference type="SUPFAM" id="SSF49464">
    <property type="entry name" value="Carboxypeptidase regulatory domain-like"/>
    <property type="match status" value="1"/>
</dbReference>
<dbReference type="InterPro" id="IPR037066">
    <property type="entry name" value="Plug_dom_sf"/>
</dbReference>
<keyword evidence="3 7" id="KW-1134">Transmembrane beta strand</keyword>
<dbReference type="EMBL" id="CP030041">
    <property type="protein sequence ID" value="AWW33105.1"/>
    <property type="molecule type" value="Genomic_DNA"/>
</dbReference>
<evidence type="ECO:0000256" key="1">
    <source>
        <dbReference type="ARBA" id="ARBA00004571"/>
    </source>
</evidence>
<evidence type="ECO:0000313" key="9">
    <source>
        <dbReference type="EMBL" id="AWW33105.1"/>
    </source>
</evidence>
<evidence type="ECO:0000256" key="5">
    <source>
        <dbReference type="ARBA" id="ARBA00023136"/>
    </source>
</evidence>
<reference evidence="9 10" key="1">
    <citation type="submission" date="2018-06" db="EMBL/GenBank/DDBJ databases">
        <title>Echinicola strongylocentroti sp. nov., isolated from a sea urchin Strongylocentrotus intermedius.</title>
        <authorList>
            <person name="Bae S.S."/>
        </authorList>
    </citation>
    <scope>NUCLEOTIDE SEQUENCE [LARGE SCALE GENOMIC DNA]</scope>
    <source>
        <strain evidence="9 10">MEBiC08714</strain>
    </source>
</reference>
<keyword evidence="5 7" id="KW-0472">Membrane</keyword>
<evidence type="ECO:0000256" key="2">
    <source>
        <dbReference type="ARBA" id="ARBA00022448"/>
    </source>
</evidence>
<protein>
    <submittedName>
        <fullName evidence="9">SusC/RagA family TonB-linked outer membrane protein</fullName>
    </submittedName>
</protein>
<evidence type="ECO:0000259" key="8">
    <source>
        <dbReference type="SMART" id="SM00965"/>
    </source>
</evidence>
<evidence type="ECO:0000256" key="7">
    <source>
        <dbReference type="PROSITE-ProRule" id="PRU01360"/>
    </source>
</evidence>
<dbReference type="OrthoDB" id="9768177at2"/>
<proteinExistence type="inferred from homology"/>
<dbReference type="InterPro" id="IPR012910">
    <property type="entry name" value="Plug_dom"/>
</dbReference>
<evidence type="ECO:0000256" key="6">
    <source>
        <dbReference type="ARBA" id="ARBA00023237"/>
    </source>
</evidence>
<dbReference type="Gene3D" id="2.60.40.1120">
    <property type="entry name" value="Carboxypeptidase-like, regulatory domain"/>
    <property type="match status" value="1"/>
</dbReference>
<dbReference type="AlphaFoldDB" id="A0A2Z4IQG7"/>
<keyword evidence="4 7" id="KW-0812">Transmembrane</keyword>
<sequence length="1094" mass="121303">MKVSASAYSQNVKLKLDLHQASIEQVFEEIKNQSEFSFLYRSDLIKEIPKVDINLNKASLEKVLDQLLIPYSFVYEIHNKTVIIRKKEKTKKDEENLQQKIDLIDVTGTVTDENGQPIPGATVQVQGTTRGSVTDIDGKYSIEVEEGAVLIFSFIGYQQQMVEVGNQTVLNISLSPDMKSLDEVVVVGYGTQKKVNVIGSVSQISSESIENRPVPNATQALAGQMPGVTVIQRSGRPGESSGSIRVRGVGSFGATPDALVIIDGIPGTLDDINPNDIKSVSVLKDASSAAIYGARAANGVILVTTKSGSESKLTVSYNGYVGFNEATELPDLVNSWEYAEMYNIASGSNSYTEEDIEKYRNQSDPDNYPNTRFLDELFSRKGVQTGHTISLNGGGDIHKYFLSAGYLGQQGIIEKNNYNRYNIRLNLESDLAENLTMTTRLFGTYEERNEPQATANKGGELSDQLIQNSLRYPAVYLGQASNGDFGIGPESGGTPVSWLQSASYLKNPESRMGVNIRLAWEPIKGLVLTGIGGYNFTLLEERSYLASQRLNDEVYLAQSYLNQYSNKEVYKTTQFLAEYTKEINNNPLDLLVGYSFENQILSYFNGYRQDFPSNDYTVLGMGGADNQLSGGYDDEWAIQSLFSRVRYNHDEKYLVEATVRYDGSSRFPESNKYALFPSMALGWRLSEENFFQNVNWVSDLKLKASWGVLGNQNIGNYPYQRVLQSGRNYPIGGGIATGAAYSTYKDANIKWESTTTTDVGFEAGFLEGKLTLNATYFNRATTDILFQPSASVSTVLGVSMSETNTGEAKNSGFEFDLGYRNSSGDFEYSFAGNFSLINNEVVTLGLGNVEQPNGFVGNGSNLFIGYPMEMYYGYQSDGVFLNPEDIGDWADQTAVNPNPQEGDIRYMDISGPDGVPDGQVDPTYDRTYLGSRIPKYTFGFSFGLKYKSFDFSALMQGAAGVKGLLNNYAGWAFYNLGNIQRWQMEGRFDPNNPQRYPDYPRLEVITNSGTPNTVLSDFWVMNAAYLRVKNLQLGYTLPEAAVERIGLQNARLYLSGENLLSFNSYRQGWDPEINTSGAYYPILATYTLGVNIKF</sequence>
<evidence type="ECO:0000256" key="4">
    <source>
        <dbReference type="ARBA" id="ARBA00022692"/>
    </source>
</evidence>
<keyword evidence="10" id="KW-1185">Reference proteome</keyword>
<gene>
    <name evidence="9" type="ORF">DN752_08655</name>
</gene>
<dbReference type="Pfam" id="PF13715">
    <property type="entry name" value="CarbopepD_reg_2"/>
    <property type="match status" value="1"/>
</dbReference>
<keyword evidence="2 7" id="KW-0813">Transport</keyword>
<accession>A0A2Z4IQG7</accession>
<name>A0A2Z4IQG7_9BACT</name>
<evidence type="ECO:0000313" key="10">
    <source>
        <dbReference type="Proteomes" id="UP000248688"/>
    </source>
</evidence>
<comment type="similarity">
    <text evidence="7">Belongs to the TonB-dependent receptor family.</text>
</comment>
<dbReference type="Gene3D" id="2.40.170.20">
    <property type="entry name" value="TonB-dependent receptor, beta-barrel domain"/>
    <property type="match status" value="1"/>
</dbReference>
<dbReference type="InterPro" id="IPR039426">
    <property type="entry name" value="TonB-dep_rcpt-like"/>
</dbReference>
<dbReference type="KEGG" id="est:DN752_08655"/>
<dbReference type="FunFam" id="2.170.130.10:FF:000003">
    <property type="entry name" value="SusC/RagA family TonB-linked outer membrane protein"/>
    <property type="match status" value="1"/>
</dbReference>
<dbReference type="Proteomes" id="UP000248688">
    <property type="component" value="Chromosome"/>
</dbReference>
<dbReference type="InterPro" id="IPR023996">
    <property type="entry name" value="TonB-dep_OMP_SusC/RagA"/>
</dbReference>
<dbReference type="FunFam" id="2.60.40.1120:FF:000003">
    <property type="entry name" value="Outer membrane protein Omp121"/>
    <property type="match status" value="1"/>
</dbReference>
<dbReference type="PROSITE" id="PS52016">
    <property type="entry name" value="TONB_DEPENDENT_REC_3"/>
    <property type="match status" value="1"/>
</dbReference>
<organism evidence="9 10">
    <name type="scientific">Echinicola strongylocentroti</name>
    <dbReference type="NCBI Taxonomy" id="1795355"/>
    <lineage>
        <taxon>Bacteria</taxon>
        <taxon>Pseudomonadati</taxon>
        <taxon>Bacteroidota</taxon>
        <taxon>Cytophagia</taxon>
        <taxon>Cytophagales</taxon>
        <taxon>Cyclobacteriaceae</taxon>
        <taxon>Echinicola</taxon>
    </lineage>
</organism>
<dbReference type="InterPro" id="IPR023997">
    <property type="entry name" value="TonB-dep_OMP_SusC/RagA_CS"/>
</dbReference>
<keyword evidence="6 7" id="KW-0998">Cell outer membrane</keyword>
<dbReference type="InterPro" id="IPR036942">
    <property type="entry name" value="Beta-barrel_TonB_sf"/>
</dbReference>
<evidence type="ECO:0000256" key="3">
    <source>
        <dbReference type="ARBA" id="ARBA00022452"/>
    </source>
</evidence>
<dbReference type="Gene3D" id="2.170.130.10">
    <property type="entry name" value="TonB-dependent receptor, plug domain"/>
    <property type="match status" value="1"/>
</dbReference>
<dbReference type="Pfam" id="PF07660">
    <property type="entry name" value="STN"/>
    <property type="match status" value="1"/>
</dbReference>
<dbReference type="InterPro" id="IPR011662">
    <property type="entry name" value="Secretin/TonB_short_N"/>
</dbReference>
<dbReference type="NCBIfam" id="TIGR04056">
    <property type="entry name" value="OMP_RagA_SusC"/>
    <property type="match status" value="1"/>
</dbReference>